<dbReference type="AlphaFoldDB" id="A0A5N6XM08"/>
<evidence type="ECO:0000256" key="1">
    <source>
        <dbReference type="SAM" id="SignalP"/>
    </source>
</evidence>
<reference evidence="2" key="1">
    <citation type="submission" date="2019-04" db="EMBL/GenBank/DDBJ databases">
        <title>Friends and foes A comparative genomics study of 23 Aspergillus species from section Flavi.</title>
        <authorList>
            <consortium name="DOE Joint Genome Institute"/>
            <person name="Kjaerbolling I."/>
            <person name="Vesth T."/>
            <person name="Frisvad J.C."/>
            <person name="Nybo J.L."/>
            <person name="Theobald S."/>
            <person name="Kildgaard S."/>
            <person name="Isbrandt T."/>
            <person name="Kuo A."/>
            <person name="Sato A."/>
            <person name="Lyhne E.K."/>
            <person name="Kogle M.E."/>
            <person name="Wiebenga A."/>
            <person name="Kun R.S."/>
            <person name="Lubbers R.J."/>
            <person name="Makela M.R."/>
            <person name="Barry K."/>
            <person name="Chovatia M."/>
            <person name="Clum A."/>
            <person name="Daum C."/>
            <person name="Haridas S."/>
            <person name="He G."/>
            <person name="LaButti K."/>
            <person name="Lipzen A."/>
            <person name="Mondo S."/>
            <person name="Riley R."/>
            <person name="Salamov A."/>
            <person name="Simmons B.A."/>
            <person name="Magnuson J.K."/>
            <person name="Henrissat B."/>
            <person name="Mortensen U.H."/>
            <person name="Larsen T.O."/>
            <person name="Devries R.P."/>
            <person name="Grigoriev I.V."/>
            <person name="Machida M."/>
            <person name="Baker S.E."/>
            <person name="Andersen M.R."/>
        </authorList>
    </citation>
    <scope>NUCLEOTIDE SEQUENCE</scope>
    <source>
        <strain evidence="2">CBS 117612</strain>
    </source>
</reference>
<proteinExistence type="predicted"/>
<gene>
    <name evidence="2" type="ORF">BDV24DRAFT_170412</name>
</gene>
<sequence length="146" mass="15895">MRVSSLCLILSAALTASAQFQEPILENQNDVDTKKFLLNQIYLSVDPVTKKTRCCPIGSRYNGTQCVIYNCPVGKKPDNKGGCVYENPCNPGELPDGNGNCKVPQDCSQYGGGYWRNPSTGNCELIPYIPGEQLCILPCPPEHGLP</sequence>
<dbReference type="Proteomes" id="UP000325558">
    <property type="component" value="Unassembled WGS sequence"/>
</dbReference>
<dbReference type="EMBL" id="ML737330">
    <property type="protein sequence ID" value="KAE8334221.1"/>
    <property type="molecule type" value="Genomic_DNA"/>
</dbReference>
<evidence type="ECO:0000313" key="2">
    <source>
        <dbReference type="EMBL" id="KAE8334221.1"/>
    </source>
</evidence>
<feature type="signal peptide" evidence="1">
    <location>
        <begin position="1"/>
        <end position="18"/>
    </location>
</feature>
<keyword evidence="1" id="KW-0732">Signal</keyword>
<protein>
    <recommendedName>
        <fullName evidence="3">Secreted protein</fullName>
    </recommendedName>
</protein>
<evidence type="ECO:0008006" key="3">
    <source>
        <dbReference type="Google" id="ProtNLM"/>
    </source>
</evidence>
<dbReference type="OrthoDB" id="10286865at2759"/>
<feature type="chain" id="PRO_5024924462" description="Secreted protein" evidence="1">
    <location>
        <begin position="19"/>
        <end position="146"/>
    </location>
</feature>
<organism evidence="2">
    <name type="scientific">Aspergillus arachidicola</name>
    <dbReference type="NCBI Taxonomy" id="656916"/>
    <lineage>
        <taxon>Eukaryota</taxon>
        <taxon>Fungi</taxon>
        <taxon>Dikarya</taxon>
        <taxon>Ascomycota</taxon>
        <taxon>Pezizomycotina</taxon>
        <taxon>Eurotiomycetes</taxon>
        <taxon>Eurotiomycetidae</taxon>
        <taxon>Eurotiales</taxon>
        <taxon>Aspergillaceae</taxon>
        <taxon>Aspergillus</taxon>
        <taxon>Aspergillus subgen. Circumdati</taxon>
    </lineage>
</organism>
<accession>A0A5N6XM08</accession>
<name>A0A5N6XM08_9EURO</name>